<dbReference type="SUPFAM" id="SSF53613">
    <property type="entry name" value="Ribokinase-like"/>
    <property type="match status" value="1"/>
</dbReference>
<dbReference type="Pfam" id="PF00294">
    <property type="entry name" value="PfkB"/>
    <property type="match status" value="1"/>
</dbReference>
<dbReference type="InterPro" id="IPR002173">
    <property type="entry name" value="Carboh/pur_kinase_PfkB_CS"/>
</dbReference>
<dbReference type="GO" id="GO:0016301">
    <property type="term" value="F:kinase activity"/>
    <property type="evidence" value="ECO:0007669"/>
    <property type="project" value="UniProtKB-KW"/>
</dbReference>
<dbReference type="GO" id="GO:0004730">
    <property type="term" value="F:pseudouridylate synthase activity"/>
    <property type="evidence" value="ECO:0007669"/>
    <property type="project" value="InterPro"/>
</dbReference>
<keyword evidence="5" id="KW-0464">Manganese</keyword>
<dbReference type="AlphaFoldDB" id="E3NRH8"/>
<evidence type="ECO:0000313" key="9">
    <source>
        <dbReference type="EMBL" id="EFO87991.1"/>
    </source>
</evidence>
<dbReference type="EMBL" id="DS269726">
    <property type="protein sequence ID" value="EFO87991.1"/>
    <property type="molecule type" value="Genomic_DNA"/>
</dbReference>
<dbReference type="PROSITE" id="PS00583">
    <property type="entry name" value="PFKB_KINASES_1"/>
    <property type="match status" value="1"/>
</dbReference>
<evidence type="ECO:0000256" key="6">
    <source>
        <dbReference type="ARBA" id="ARBA00023239"/>
    </source>
</evidence>
<evidence type="ECO:0000256" key="7">
    <source>
        <dbReference type="ARBA" id="ARBA00023295"/>
    </source>
</evidence>
<dbReference type="PANTHER" id="PTHR42909">
    <property type="entry name" value="ZGC:136858"/>
    <property type="match status" value="1"/>
</dbReference>
<dbReference type="eggNOG" id="KOG3009">
    <property type="taxonomic scope" value="Eukaryota"/>
</dbReference>
<protein>
    <recommendedName>
        <fullName evidence="8">Carbohydrate kinase PfkB domain-containing protein</fullName>
    </recommendedName>
</protein>
<evidence type="ECO:0000256" key="1">
    <source>
        <dbReference type="ARBA" id="ARBA00022679"/>
    </source>
</evidence>
<keyword evidence="1" id="KW-0808">Transferase</keyword>
<keyword evidence="7" id="KW-0326">Glycosidase</keyword>
<dbReference type="InterPro" id="IPR029056">
    <property type="entry name" value="Ribokinase-like"/>
</dbReference>
<dbReference type="GO" id="GO:0046872">
    <property type="term" value="F:metal ion binding"/>
    <property type="evidence" value="ECO:0007669"/>
    <property type="project" value="UniProtKB-KW"/>
</dbReference>
<dbReference type="PANTHER" id="PTHR42909:SF1">
    <property type="entry name" value="CARBOHYDRATE KINASE PFKB DOMAIN-CONTAINING PROTEIN"/>
    <property type="match status" value="1"/>
</dbReference>
<evidence type="ECO:0000256" key="3">
    <source>
        <dbReference type="ARBA" id="ARBA00022777"/>
    </source>
</evidence>
<dbReference type="GO" id="GO:0016798">
    <property type="term" value="F:hydrolase activity, acting on glycosyl bonds"/>
    <property type="evidence" value="ECO:0007669"/>
    <property type="project" value="UniProtKB-KW"/>
</dbReference>
<dbReference type="OrthoDB" id="198885at2759"/>
<dbReference type="CDD" id="cd01941">
    <property type="entry name" value="YeiC_kinase_like"/>
    <property type="match status" value="1"/>
</dbReference>
<gene>
    <name evidence="9" type="ORF">CRE_02750</name>
</gene>
<organism evidence="10">
    <name type="scientific">Caenorhabditis remanei</name>
    <name type="common">Caenorhabditis vulgaris</name>
    <dbReference type="NCBI Taxonomy" id="31234"/>
    <lineage>
        <taxon>Eukaryota</taxon>
        <taxon>Metazoa</taxon>
        <taxon>Ecdysozoa</taxon>
        <taxon>Nematoda</taxon>
        <taxon>Chromadorea</taxon>
        <taxon>Rhabditida</taxon>
        <taxon>Rhabditina</taxon>
        <taxon>Rhabditomorpha</taxon>
        <taxon>Rhabditoidea</taxon>
        <taxon>Rhabditidae</taxon>
        <taxon>Peloderinae</taxon>
        <taxon>Caenorhabditis</taxon>
    </lineage>
</organism>
<dbReference type="InParanoid" id="E3NRH8"/>
<dbReference type="Gene3D" id="3.40.1190.20">
    <property type="match status" value="1"/>
</dbReference>
<evidence type="ECO:0000256" key="4">
    <source>
        <dbReference type="ARBA" id="ARBA00022801"/>
    </source>
</evidence>
<reference evidence="9" key="1">
    <citation type="submission" date="2007-07" db="EMBL/GenBank/DDBJ databases">
        <title>PCAP assembly of the Caenorhabditis remanei genome.</title>
        <authorList>
            <consortium name="The Caenorhabditis remanei Sequencing Consortium"/>
            <person name="Wilson R.K."/>
        </authorList>
    </citation>
    <scope>NUCLEOTIDE SEQUENCE [LARGE SCALE GENOMIC DNA]</scope>
    <source>
        <strain evidence="9">PB4641</strain>
    </source>
</reference>
<name>E3NRH8_CAERE</name>
<feature type="domain" description="Carbohydrate kinase PfkB" evidence="8">
    <location>
        <begin position="538"/>
        <end position="847"/>
    </location>
</feature>
<evidence type="ECO:0000256" key="5">
    <source>
        <dbReference type="ARBA" id="ARBA00023211"/>
    </source>
</evidence>
<dbReference type="STRING" id="31234.E3NRH8"/>
<dbReference type="Pfam" id="PF04227">
    <property type="entry name" value="Indigoidine_A"/>
    <property type="match status" value="2"/>
</dbReference>
<dbReference type="SUPFAM" id="SSF110581">
    <property type="entry name" value="Indigoidine synthase A-like"/>
    <property type="match status" value="2"/>
</dbReference>
<dbReference type="InterPro" id="IPR022830">
    <property type="entry name" value="Indigdn_synthA-like"/>
</dbReference>
<dbReference type="GO" id="GO:0006796">
    <property type="term" value="P:phosphate-containing compound metabolic process"/>
    <property type="evidence" value="ECO:0007669"/>
    <property type="project" value="UniProtKB-ARBA"/>
</dbReference>
<dbReference type="InterPro" id="IPR007342">
    <property type="entry name" value="PsuG"/>
</dbReference>
<keyword evidence="10" id="KW-1185">Reference proteome</keyword>
<evidence type="ECO:0000256" key="2">
    <source>
        <dbReference type="ARBA" id="ARBA00022723"/>
    </source>
</evidence>
<sequence length="856" mass="92433">MVPWKCDEVLGDWVDSSIEIDHGEDKNKISETEIMDCCLESKEVGGTTVASTMKIAHAVGISVFATGGIGGFHHGADQTFDISADLQELSKTPVCLVCSGVKSILDIPKTVEYLETHSVNCVVYGEQNVFPSFFTRKSDRKAQFNTGRLEEVVEFIKTSKSLGLPYGTVLACPIPEKYAADGDVIQKAIDQAVREAIEQNIASQTVTPFILARVNELTQGASMTTNIALLENNASIAGRLAAKLCDRRPIAISQMKKNSSIPVQPKVIHVGLDDEKLEKLASSQNAVKVSTREIAKTLIRKEVGGTTVASTMKIAHAAGISVFATGGIGGVHRGADQTFDISADLQELSKTPVCVVCSGVKSILDIPKTVEYLETHSVNCVVYGEQNVFPSFFTRKSDRKAQFNTGRLEEVVELIKTSKSLGLPYGTVLACPIPEKYAADGDVIQKAIDQAVREAIEQNIASQSVTPFILARVNELTQGASMATSKNPLVSIHLFSFSDIALLENNASIAGRLAAKLCDRRPIAISQMKKNSSIPVKPKVVSIGAAIVDFEAITSEDVKDDGGSYNGHIVQRMGGVARNHAEALGRLGCDSIFISAIGDDSNGQFFRQNSEKMDITRIKVITNKPTCTYLAVNVRGNVKYGIVTSEPLLSTLTPALIKKNEDVLETSDFILLDSNLPVPLMTKVLEIAKKHEKQVWLEPTDIDKVKKVFSTGLVDAVTATSPNANEFLEWAKLCQVAVDPSVVNSADSVLELIEKEKTRLLLNTSLFVVTLSNKGSAVVYRNNFGQLEFQSLPPPIQMDKIVSVSGAGDSFNSGVIAGLTHNKTVVESLRIGQECARLTLQTTLATSEAINSQMLK</sequence>
<keyword evidence="3" id="KW-0418">Kinase</keyword>
<evidence type="ECO:0000313" key="10">
    <source>
        <dbReference type="Proteomes" id="UP000008281"/>
    </source>
</evidence>
<keyword evidence="4" id="KW-0378">Hydrolase</keyword>
<dbReference type="PROSITE" id="PS00584">
    <property type="entry name" value="PFKB_KINASES_2"/>
    <property type="match status" value="1"/>
</dbReference>
<keyword evidence="6" id="KW-0456">Lyase</keyword>
<evidence type="ECO:0000259" key="8">
    <source>
        <dbReference type="Pfam" id="PF00294"/>
    </source>
</evidence>
<accession>E3NRH8</accession>
<keyword evidence="2" id="KW-0479">Metal-binding</keyword>
<dbReference type="Proteomes" id="UP000008281">
    <property type="component" value="Unassembled WGS sequence"/>
</dbReference>
<dbReference type="OMA" id="CVVYGEQ"/>
<dbReference type="Gene3D" id="3.40.1790.10">
    <property type="entry name" value="Indigoidine synthase domain"/>
    <property type="match status" value="2"/>
</dbReference>
<proteinExistence type="predicted"/>
<dbReference type="InterPro" id="IPR011611">
    <property type="entry name" value="PfkB_dom"/>
</dbReference>
<dbReference type="GO" id="GO:0005737">
    <property type="term" value="C:cytoplasm"/>
    <property type="evidence" value="ECO:0007669"/>
    <property type="project" value="TreeGrafter"/>
</dbReference>
<dbReference type="HOGENOM" id="CLU_012201_3_2_1"/>